<dbReference type="GO" id="GO:0005654">
    <property type="term" value="C:nucleoplasm"/>
    <property type="evidence" value="ECO:0007669"/>
    <property type="project" value="TreeGrafter"/>
</dbReference>
<dbReference type="AlphaFoldDB" id="A0AAD5UKZ8"/>
<evidence type="ECO:0000256" key="1">
    <source>
        <dbReference type="ARBA" id="ARBA00004123"/>
    </source>
</evidence>
<keyword evidence="6" id="KW-0131">Cell cycle</keyword>
<dbReference type="InterPro" id="IPR045091">
    <property type="entry name" value="Mad2-like"/>
</dbReference>
<evidence type="ECO:0000256" key="4">
    <source>
        <dbReference type="ARBA" id="ARBA00022776"/>
    </source>
</evidence>
<comment type="subcellular location">
    <subcellularLocation>
        <location evidence="1">Nucleus</location>
    </subcellularLocation>
</comment>
<protein>
    <submittedName>
        <fullName evidence="8">MAD2 mitotic arrest deficient-like 1</fullName>
    </submittedName>
</protein>
<proteinExistence type="inferred from homology"/>
<dbReference type="GO" id="GO:0005737">
    <property type="term" value="C:cytoplasm"/>
    <property type="evidence" value="ECO:0007669"/>
    <property type="project" value="TreeGrafter"/>
</dbReference>
<dbReference type="PROSITE" id="PS50815">
    <property type="entry name" value="HORMA"/>
    <property type="match status" value="1"/>
</dbReference>
<dbReference type="Gene3D" id="3.30.900.10">
    <property type="entry name" value="HORMA domain"/>
    <property type="match status" value="1"/>
</dbReference>
<evidence type="ECO:0000259" key="7">
    <source>
        <dbReference type="PROSITE" id="PS50815"/>
    </source>
</evidence>
<dbReference type="PANTHER" id="PTHR11842:SF11">
    <property type="entry name" value="MITOTIC SPINDLE ASSEMBLY CHECKPOINT PROTEIN MAD2A"/>
    <property type="match status" value="1"/>
</dbReference>
<comment type="caution">
    <text evidence="8">The sequence shown here is derived from an EMBL/GenBank/DDBJ whole genome shotgun (WGS) entry which is preliminary data.</text>
</comment>
<evidence type="ECO:0000313" key="8">
    <source>
        <dbReference type="EMBL" id="KAJ3260950.1"/>
    </source>
</evidence>
<dbReference type="GO" id="GO:0000776">
    <property type="term" value="C:kinetochore"/>
    <property type="evidence" value="ECO:0007669"/>
    <property type="project" value="TreeGrafter"/>
</dbReference>
<keyword evidence="3" id="KW-0132">Cell division</keyword>
<dbReference type="InterPro" id="IPR036570">
    <property type="entry name" value="HORMA_dom_sf"/>
</dbReference>
<feature type="domain" description="HORMA" evidence="7">
    <location>
        <begin position="7"/>
        <end position="184"/>
    </location>
</feature>
<dbReference type="PANTHER" id="PTHR11842">
    <property type="entry name" value="MITOTIC SPINDLE ASSEMBLY CHECKPOINT PROTEIN MAD2"/>
    <property type="match status" value="1"/>
</dbReference>
<evidence type="ECO:0000256" key="3">
    <source>
        <dbReference type="ARBA" id="ARBA00022618"/>
    </source>
</evidence>
<evidence type="ECO:0000313" key="9">
    <source>
        <dbReference type="Proteomes" id="UP001210925"/>
    </source>
</evidence>
<evidence type="ECO:0000256" key="5">
    <source>
        <dbReference type="ARBA" id="ARBA00023242"/>
    </source>
</evidence>
<dbReference type="GO" id="GO:0007094">
    <property type="term" value="P:mitotic spindle assembly checkpoint signaling"/>
    <property type="evidence" value="ECO:0007669"/>
    <property type="project" value="TreeGrafter"/>
</dbReference>
<dbReference type="Proteomes" id="UP001210925">
    <property type="component" value="Unassembled WGS sequence"/>
</dbReference>
<keyword evidence="5" id="KW-0539">Nucleus</keyword>
<dbReference type="SUPFAM" id="SSF56019">
    <property type="entry name" value="The spindle assembly checkpoint protein mad2"/>
    <property type="match status" value="1"/>
</dbReference>
<name>A0AAD5UKZ8_9FUNG</name>
<dbReference type="GO" id="GO:0051301">
    <property type="term" value="P:cell division"/>
    <property type="evidence" value="ECO:0007669"/>
    <property type="project" value="UniProtKB-KW"/>
</dbReference>
<comment type="similarity">
    <text evidence="2">Belongs to the MAD2 family.</text>
</comment>
<dbReference type="EMBL" id="JADGKB010000008">
    <property type="protein sequence ID" value="KAJ3260950.1"/>
    <property type="molecule type" value="Genomic_DNA"/>
</dbReference>
<dbReference type="InterPro" id="IPR003511">
    <property type="entry name" value="HORMA_dom"/>
</dbReference>
<reference evidence="8" key="1">
    <citation type="submission" date="2020-05" db="EMBL/GenBank/DDBJ databases">
        <title>Phylogenomic resolution of chytrid fungi.</title>
        <authorList>
            <person name="Stajich J.E."/>
            <person name="Amses K."/>
            <person name="Simmons R."/>
            <person name="Seto K."/>
            <person name="Myers J."/>
            <person name="Bonds A."/>
            <person name="Quandt C.A."/>
            <person name="Barry K."/>
            <person name="Liu P."/>
            <person name="Grigoriev I."/>
            <person name="Longcore J.E."/>
            <person name="James T.Y."/>
        </authorList>
    </citation>
    <scope>NUCLEOTIDE SEQUENCE</scope>
    <source>
        <strain evidence="8">PLAUS21</strain>
    </source>
</reference>
<evidence type="ECO:0000256" key="6">
    <source>
        <dbReference type="ARBA" id="ARBA00023306"/>
    </source>
</evidence>
<gene>
    <name evidence="8" type="primary">MAD2L1</name>
    <name evidence="8" type="ORF">HK103_006905</name>
</gene>
<organism evidence="8 9">
    <name type="scientific">Boothiomyces macroporosus</name>
    <dbReference type="NCBI Taxonomy" id="261099"/>
    <lineage>
        <taxon>Eukaryota</taxon>
        <taxon>Fungi</taxon>
        <taxon>Fungi incertae sedis</taxon>
        <taxon>Chytridiomycota</taxon>
        <taxon>Chytridiomycota incertae sedis</taxon>
        <taxon>Chytridiomycetes</taxon>
        <taxon>Rhizophydiales</taxon>
        <taxon>Terramycetaceae</taxon>
        <taxon>Boothiomyces</taxon>
    </lineage>
</organism>
<keyword evidence="9" id="KW-1185">Reference proteome</keyword>
<dbReference type="Pfam" id="PF02301">
    <property type="entry name" value="HORMA"/>
    <property type="match status" value="1"/>
</dbReference>
<accession>A0AAD5UKZ8</accession>
<evidence type="ECO:0000256" key="2">
    <source>
        <dbReference type="ARBA" id="ARBA00010348"/>
    </source>
</evidence>
<keyword evidence="4" id="KW-0498">Mitosis</keyword>
<sequence>MKNISLVGEADVVVEFFEYSINSILYQRELYSPDCFKMVKKYNLSLFVSQDEALSKYLAQILNQVKTWIATRQIWSLVLVLIDKDTLQVRERWQFELSITKENKERKEKEIHAEISAIIRQITASVGFLPILPENMTFTVLAYTDKNIQVPSEWIDSDAKLIADPTIVKLRSLNTNDYKIDSMVSYKLQE</sequence>